<evidence type="ECO:0000256" key="1">
    <source>
        <dbReference type="SAM" id="MobiDB-lite"/>
    </source>
</evidence>
<dbReference type="EMBL" id="LAZP02000264">
    <property type="protein sequence ID" value="PFH58714.1"/>
    <property type="molecule type" value="Genomic_DNA"/>
</dbReference>
<protein>
    <recommendedName>
        <fullName evidence="5">Hydrophobin</fullName>
    </recommendedName>
</protein>
<dbReference type="AlphaFoldDB" id="A0A2A9PBX6"/>
<evidence type="ECO:0008006" key="5">
    <source>
        <dbReference type="Google" id="ProtNLM"/>
    </source>
</evidence>
<feature type="chain" id="PRO_5012021415" description="Hydrophobin" evidence="2">
    <location>
        <begin position="20"/>
        <end position="183"/>
    </location>
</feature>
<keyword evidence="4" id="KW-1185">Reference proteome</keyword>
<reference evidence="3 4" key="2">
    <citation type="journal article" date="2017" name="Sci. Rep.">
        <title>Ant-infecting Ophiocordyceps genomes reveal a high diversity of potential behavioral manipulation genes and a possible major role for enterotoxins.</title>
        <authorList>
            <person name="de Bekker C."/>
            <person name="Ohm R.A."/>
            <person name="Evans H.C."/>
            <person name="Brachmann A."/>
            <person name="Hughes D.P."/>
        </authorList>
    </citation>
    <scope>NUCLEOTIDE SEQUENCE [LARGE SCALE GENOMIC DNA]</scope>
    <source>
        <strain evidence="3 4">SC16a</strain>
    </source>
</reference>
<organism evidence="3 4">
    <name type="scientific">Ophiocordyceps unilateralis</name>
    <name type="common">Zombie-ant fungus</name>
    <name type="synonym">Torrubia unilateralis</name>
    <dbReference type="NCBI Taxonomy" id="268505"/>
    <lineage>
        <taxon>Eukaryota</taxon>
        <taxon>Fungi</taxon>
        <taxon>Dikarya</taxon>
        <taxon>Ascomycota</taxon>
        <taxon>Pezizomycotina</taxon>
        <taxon>Sordariomycetes</taxon>
        <taxon>Hypocreomycetidae</taxon>
        <taxon>Hypocreales</taxon>
        <taxon>Ophiocordycipitaceae</taxon>
        <taxon>Ophiocordyceps</taxon>
    </lineage>
</organism>
<proteinExistence type="predicted"/>
<dbReference type="OrthoDB" id="2132010at2759"/>
<evidence type="ECO:0000313" key="4">
    <source>
        <dbReference type="Proteomes" id="UP000037136"/>
    </source>
</evidence>
<keyword evidence="2" id="KW-0732">Signal</keyword>
<dbReference type="Proteomes" id="UP000037136">
    <property type="component" value="Unassembled WGS sequence"/>
</dbReference>
<name>A0A2A9PBX6_OPHUN</name>
<evidence type="ECO:0000256" key="2">
    <source>
        <dbReference type="SAM" id="SignalP"/>
    </source>
</evidence>
<reference evidence="3 4" key="1">
    <citation type="journal article" date="2015" name="BMC Genomics">
        <title>Gene expression during zombie ant biting behavior reflects the complexity underlying fungal parasitic behavioral manipulation.</title>
        <authorList>
            <person name="de Bekker C."/>
            <person name="Ohm R.A."/>
            <person name="Loreto R.G."/>
            <person name="Sebastian A."/>
            <person name="Albert I."/>
            <person name="Merrow M."/>
            <person name="Brachmann A."/>
            <person name="Hughes D.P."/>
        </authorList>
    </citation>
    <scope>NUCLEOTIDE SEQUENCE [LARGE SCALE GENOMIC DNA]</scope>
    <source>
        <strain evidence="3 4">SC16a</strain>
    </source>
</reference>
<feature type="compositionally biased region" description="Gly residues" evidence="1">
    <location>
        <begin position="89"/>
        <end position="125"/>
    </location>
</feature>
<evidence type="ECO:0000313" key="3">
    <source>
        <dbReference type="EMBL" id="PFH58714.1"/>
    </source>
</evidence>
<feature type="signal peptide" evidence="2">
    <location>
        <begin position="1"/>
        <end position="19"/>
    </location>
</feature>
<gene>
    <name evidence="3" type="ORF">XA68_13312</name>
</gene>
<feature type="region of interest" description="Disordered" evidence="1">
    <location>
        <begin position="54"/>
        <end position="125"/>
    </location>
</feature>
<comment type="caution">
    <text evidence="3">The sequence shown here is derived from an EMBL/GenBank/DDBJ whole genome shotgun (WGS) entry which is preliminary data.</text>
</comment>
<accession>A0A2A9PBX6</accession>
<sequence length="183" mass="17849">MVRIAFATILAIVATSVTAGPVAGGQEAQAADGDQSGQDLQQAALALQQQQQQAAQSLGNGQQGGQNGLSNGLQNGGGANNNNNNNNANGGGNNGNNGIGNNGNQLGGNNNGGGEQKAGGQNVGNGQGKQFITGACQSKEDCASQCCAARNGGLECAAPGALGVQLGDPKCDASAGQARRFKA</sequence>